<dbReference type="EMBL" id="JAACJP010000054">
    <property type="protein sequence ID" value="KAF5369688.1"/>
    <property type="molecule type" value="Genomic_DNA"/>
</dbReference>
<reference evidence="1 2" key="1">
    <citation type="journal article" date="2020" name="ISME J.">
        <title>Uncovering the hidden diversity of litter-decomposition mechanisms in mushroom-forming fungi.</title>
        <authorList>
            <person name="Floudas D."/>
            <person name="Bentzer J."/>
            <person name="Ahren D."/>
            <person name="Johansson T."/>
            <person name="Persson P."/>
            <person name="Tunlid A."/>
        </authorList>
    </citation>
    <scope>NUCLEOTIDE SEQUENCE [LARGE SCALE GENOMIC DNA]</scope>
    <source>
        <strain evidence="1 2">CBS 661.87</strain>
    </source>
</reference>
<name>A0A8H5GRI9_9AGAR</name>
<dbReference type="InterPro" id="IPR054208">
    <property type="entry name" value="DUF6914"/>
</dbReference>
<evidence type="ECO:0000313" key="1">
    <source>
        <dbReference type="EMBL" id="KAF5369688.1"/>
    </source>
</evidence>
<dbReference type="Pfam" id="PF21858">
    <property type="entry name" value="DUF6914"/>
    <property type="match status" value="1"/>
</dbReference>
<organism evidence="1 2">
    <name type="scientific">Tricholomella constricta</name>
    <dbReference type="NCBI Taxonomy" id="117010"/>
    <lineage>
        <taxon>Eukaryota</taxon>
        <taxon>Fungi</taxon>
        <taxon>Dikarya</taxon>
        <taxon>Basidiomycota</taxon>
        <taxon>Agaricomycotina</taxon>
        <taxon>Agaricomycetes</taxon>
        <taxon>Agaricomycetidae</taxon>
        <taxon>Agaricales</taxon>
        <taxon>Tricholomatineae</taxon>
        <taxon>Lyophyllaceae</taxon>
        <taxon>Tricholomella</taxon>
    </lineage>
</organism>
<gene>
    <name evidence="1" type="ORF">D9615_010164</name>
</gene>
<accession>A0A8H5GRI9</accession>
<dbReference type="AlphaFoldDB" id="A0A8H5GRI9"/>
<sequence>MLNAADENQDPARLYIALYKLSDAADNYHWGIVAPSTNRLSAPTQTYHIINSTSIISFSSSTGWKHGHQVVAPLEFERFHGFIRLPPLIDPARISDVRRIISEYEPVQSGVPLLIGRSEWDCVHWVVHVIGEVVRQNHLSRAEFYYPHPKWADKLYNNILKAGAKARHRRNECEITSDGVIVVDYRRDDAY</sequence>
<evidence type="ECO:0000313" key="2">
    <source>
        <dbReference type="Proteomes" id="UP000565441"/>
    </source>
</evidence>
<comment type="caution">
    <text evidence="1">The sequence shown here is derived from an EMBL/GenBank/DDBJ whole genome shotgun (WGS) entry which is preliminary data.</text>
</comment>
<protein>
    <submittedName>
        <fullName evidence="1">Uncharacterized protein</fullName>
    </submittedName>
</protein>
<dbReference type="Proteomes" id="UP000565441">
    <property type="component" value="Unassembled WGS sequence"/>
</dbReference>
<keyword evidence="2" id="KW-1185">Reference proteome</keyword>
<proteinExistence type="predicted"/>